<dbReference type="InterPro" id="IPR020274">
    <property type="entry name" value="Uncharacterised_HI1496"/>
</dbReference>
<sequence length="136" mass="15133">MINLSLIGALGAVILAIIGYVYFKIRRIKSHAESLSRANAELTTKNEQLKTEKAVVEKQVKNYKVKQKMMKQLMVLVATLLLTSCAKTTTYAPNNSCAGFAIIKASEKDTLGTLRQVLAHNKTYRTICEKESQPNE</sequence>
<dbReference type="EMBL" id="UFSP01000001">
    <property type="protein sequence ID" value="SSY93985.1"/>
    <property type="molecule type" value="Genomic_DNA"/>
</dbReference>
<dbReference type="AlphaFoldDB" id="A0A336N749"/>
<name>A0A336N749_AGGAP</name>
<evidence type="ECO:0000313" key="4">
    <source>
        <dbReference type="Proteomes" id="UP000253728"/>
    </source>
</evidence>
<proteinExistence type="predicted"/>
<keyword evidence="2" id="KW-1133">Transmembrane helix</keyword>
<evidence type="ECO:0000256" key="1">
    <source>
        <dbReference type="SAM" id="Coils"/>
    </source>
</evidence>
<evidence type="ECO:0000256" key="2">
    <source>
        <dbReference type="SAM" id="Phobius"/>
    </source>
</evidence>
<feature type="coiled-coil region" evidence="1">
    <location>
        <begin position="32"/>
        <end position="66"/>
    </location>
</feature>
<feature type="transmembrane region" description="Helical" evidence="2">
    <location>
        <begin position="6"/>
        <end position="23"/>
    </location>
</feature>
<feature type="transmembrane region" description="Helical" evidence="2">
    <location>
        <begin position="73"/>
        <end position="92"/>
    </location>
</feature>
<reference evidence="3 4" key="1">
    <citation type="submission" date="2018-06" db="EMBL/GenBank/DDBJ databases">
        <authorList>
            <consortium name="Pathogen Informatics"/>
            <person name="Doyle S."/>
        </authorList>
    </citation>
    <scope>NUCLEOTIDE SEQUENCE [LARGE SCALE GENOMIC DNA]</scope>
    <source>
        <strain evidence="3 4">NCTC5908</strain>
    </source>
</reference>
<keyword evidence="2" id="KW-0812">Transmembrane</keyword>
<gene>
    <name evidence="3" type="ORF">NCTC5908_00645</name>
</gene>
<protein>
    <submittedName>
        <fullName evidence="3">Protein of uncharacterized function (DUF2681)</fullName>
    </submittedName>
</protein>
<evidence type="ECO:0000313" key="3">
    <source>
        <dbReference type="EMBL" id="SSY93985.1"/>
    </source>
</evidence>
<keyword evidence="1" id="KW-0175">Coiled coil</keyword>
<dbReference type="Proteomes" id="UP000253728">
    <property type="component" value="Unassembled WGS sequence"/>
</dbReference>
<keyword evidence="2" id="KW-0472">Membrane</keyword>
<accession>A0A336N749</accession>
<organism evidence="3 4">
    <name type="scientific">Aggregatibacter aphrophilus</name>
    <name type="common">Haemophilus aphrophilus</name>
    <dbReference type="NCBI Taxonomy" id="732"/>
    <lineage>
        <taxon>Bacteria</taxon>
        <taxon>Pseudomonadati</taxon>
        <taxon>Pseudomonadota</taxon>
        <taxon>Gammaproteobacteria</taxon>
        <taxon>Pasteurellales</taxon>
        <taxon>Pasteurellaceae</taxon>
        <taxon>Aggregatibacter</taxon>
    </lineage>
</organism>
<dbReference type="Pfam" id="PF10883">
    <property type="entry name" value="DUF2681"/>
    <property type="match status" value="1"/>
</dbReference>